<evidence type="ECO:0000256" key="1">
    <source>
        <dbReference type="SAM" id="MobiDB-lite"/>
    </source>
</evidence>
<reference evidence="2 3" key="1">
    <citation type="submission" date="2017-06" db="EMBL/GenBank/DDBJ databases">
        <title>Ant-infecting Ophiocordyceps genomes reveal a high diversity of potential behavioral manipulation genes and a possible major role for enterotoxins.</title>
        <authorList>
            <person name="De Bekker C."/>
            <person name="Evans H.C."/>
            <person name="Brachmann A."/>
            <person name="Hughes D.P."/>
        </authorList>
    </citation>
    <scope>NUCLEOTIDE SEQUENCE [LARGE SCALE GENOMIC DNA]</scope>
    <source>
        <strain evidence="2 3">1348a</strain>
    </source>
</reference>
<feature type="region of interest" description="Disordered" evidence="1">
    <location>
        <begin position="346"/>
        <end position="369"/>
    </location>
</feature>
<evidence type="ECO:0000313" key="3">
    <source>
        <dbReference type="Proteomes" id="UP000224854"/>
    </source>
</evidence>
<dbReference type="AlphaFoldDB" id="A0A2C5YRH1"/>
<feature type="region of interest" description="Disordered" evidence="1">
    <location>
        <begin position="1"/>
        <end position="72"/>
    </location>
</feature>
<sequence>MVQDGPQPPHHPPLDAPPSHEMRDDVTQHSDRIRREVPDGAVVPDEIAQEVQDRLRADEGLPPLPRQRVTHGFGRGLESVDERVQEEENLWRAQAQENLRRARERENLRRAQERDNLRRAQERENLRRAQERQNSQEWERERENLRRAQNIEVLRRAQAREDLRRFQLTETIRIAQQRQNSWRAQEEETLQMARQRQSLQRGQQGEGSPRVQPGVQPGVQQNGAPRTPPRRPTTLGESFEPDLGSLDFRSHASIRQFARNFHRLSRPTQEFFLSNLPRSSQPPPLPPGGAVTAEDEQRMASYIERSLVDLAGPSRSIDVGRDQGRMRSGIQRTLANSRAPFDARVTQRPADVSRYRGGSDSDIETPSDEQHYFPADARVQQAPTRARGLNLADRGRLYSEILLSIDQLYHPTYANRVGRRPPPRVNQESPLASNSMLEGQRGPVHYPYDGSARGIVAPPYEPPPSYESLFPQGRPSTPPLQRPGLNQQRPSVHAQASSQRSSGEDASSFYPSSTSDSDGRSSSVFDSDYSDEDTQRFEHAVAAERSSSEEPVTANGQDERTVHAASGLPFCRDDSSNPPGRSKRDVEECIWPDDEAKAKTRAKSQKAEAEPYKPPVRDVAKPSSDMAGRQGIQDMNARPPPEPVHDEKILAIAEMSSKEHFDSLLQQFEHSNVAKHQGQLYSELSTRLEEFQEQPRLERISSIAFRVGGATLATGGLALYAYAVNNVFSKETSLLDKAAVATSILPIIGCSVQVANDAERGHVDIVHTGICFTSDILFLAGYWEIALVLKISDAIIQTIEQIDAQDELYKAPHFHKKRLGGWNRIFDDIERLIGSNETMKRAKNRFSAYQIGLLLQASQLAGNVHASHRLALARANATDIDHVQVDQAQEKMDAAIRHDIERLVCFETVRNKLRVHDMLQAEMVNATRAIAKEYDDGFFKQYWQAATGAVKFLGAVPIYPPPSNVEFLKAGMDYQRRHDPLPLFENRISEAIRKVVNRLQTPAICLCRHQGQNCEFADCTSPRADFGAIDSGGRRLVANLVYPHEGLVSPECSARFLPCFKEVRRSEKSATVDIRSRQLWCKDGPRV</sequence>
<feature type="compositionally biased region" description="Basic and acidic residues" evidence="1">
    <location>
        <begin position="605"/>
        <end position="620"/>
    </location>
</feature>
<dbReference type="Proteomes" id="UP000224854">
    <property type="component" value="Unassembled WGS sequence"/>
</dbReference>
<organism evidence="2 3">
    <name type="scientific">Ophiocordyceps australis</name>
    <dbReference type="NCBI Taxonomy" id="1399860"/>
    <lineage>
        <taxon>Eukaryota</taxon>
        <taxon>Fungi</taxon>
        <taxon>Dikarya</taxon>
        <taxon>Ascomycota</taxon>
        <taxon>Pezizomycotina</taxon>
        <taxon>Sordariomycetes</taxon>
        <taxon>Hypocreomycetidae</taxon>
        <taxon>Hypocreales</taxon>
        <taxon>Ophiocordycipitaceae</taxon>
        <taxon>Ophiocordyceps</taxon>
    </lineage>
</organism>
<proteinExistence type="predicted"/>
<keyword evidence="3" id="KW-1185">Reference proteome</keyword>
<accession>A0A2C5YRH1</accession>
<feature type="region of interest" description="Disordered" evidence="1">
    <location>
        <begin position="414"/>
        <end position="643"/>
    </location>
</feature>
<comment type="caution">
    <text evidence="2">The sequence shown here is derived from an EMBL/GenBank/DDBJ whole genome shotgun (WGS) entry which is preliminary data.</text>
</comment>
<gene>
    <name evidence="2" type="ORF">CDD82_7632</name>
</gene>
<feature type="region of interest" description="Disordered" evidence="1">
    <location>
        <begin position="120"/>
        <end position="143"/>
    </location>
</feature>
<feature type="compositionally biased region" description="Basic and acidic residues" evidence="1">
    <location>
        <begin position="533"/>
        <end position="548"/>
    </location>
</feature>
<feature type="compositionally biased region" description="Basic and acidic residues" evidence="1">
    <location>
        <begin position="18"/>
        <end position="38"/>
    </location>
</feature>
<dbReference type="OrthoDB" id="4936804at2759"/>
<feature type="compositionally biased region" description="Polar residues" evidence="1">
    <location>
        <begin position="426"/>
        <end position="437"/>
    </location>
</feature>
<name>A0A2C5YRH1_9HYPO</name>
<evidence type="ECO:0000313" key="2">
    <source>
        <dbReference type="EMBL" id="PHH69624.1"/>
    </source>
</evidence>
<feature type="region of interest" description="Disordered" evidence="1">
    <location>
        <begin position="179"/>
        <end position="245"/>
    </location>
</feature>
<feature type="compositionally biased region" description="Low complexity" evidence="1">
    <location>
        <begin position="194"/>
        <end position="225"/>
    </location>
</feature>
<feature type="compositionally biased region" description="Low complexity" evidence="1">
    <location>
        <begin position="505"/>
        <end position="527"/>
    </location>
</feature>
<dbReference type="EMBL" id="NJEU01000908">
    <property type="protein sequence ID" value="PHH69624.1"/>
    <property type="molecule type" value="Genomic_DNA"/>
</dbReference>
<protein>
    <submittedName>
        <fullName evidence="2">Uncharacterized protein</fullName>
    </submittedName>
</protein>
<feature type="compositionally biased region" description="Pro residues" evidence="1">
    <location>
        <begin position="1"/>
        <end position="16"/>
    </location>
</feature>
<feature type="compositionally biased region" description="Basic and acidic residues" evidence="1">
    <location>
        <begin position="120"/>
        <end position="131"/>
    </location>
</feature>
<dbReference type="Gene3D" id="1.10.490.40">
    <property type="entry name" value="Diphtheria toxin, translocation domain"/>
    <property type="match status" value="1"/>
</dbReference>
<feature type="compositionally biased region" description="Polar residues" evidence="1">
    <location>
        <begin position="484"/>
        <end position="501"/>
    </location>
</feature>